<proteinExistence type="predicted"/>
<protein>
    <recommendedName>
        <fullName evidence="4">Integral membrane protein</fullName>
    </recommendedName>
</protein>
<dbReference type="EMBL" id="CP001341">
    <property type="protein sequence ID" value="ACL40965.1"/>
    <property type="molecule type" value="Genomic_DNA"/>
</dbReference>
<feature type="transmembrane region" description="Helical" evidence="1">
    <location>
        <begin position="12"/>
        <end position="36"/>
    </location>
</feature>
<dbReference type="HOGENOM" id="CLU_1955066_0_0_11"/>
<gene>
    <name evidence="2" type="ordered locus">Achl_3004</name>
</gene>
<sequence length="128" mass="14036">MVGMGKRLDGGVLMVFAVTLLFLSVLSTFMVFGSGFDWDPDDYSPQYWQAEIPKRQWIMAIGVAVPAASMATAAASMFARPRRPARIIFGGLVAVLALVPFVVSWYLGDDAVSSAQYWAYKSQGSYPR</sequence>
<evidence type="ECO:0008006" key="4">
    <source>
        <dbReference type="Google" id="ProtNLM"/>
    </source>
</evidence>
<dbReference type="STRING" id="452863.Achl_3004"/>
<dbReference type="KEGG" id="ach:Achl_3004"/>
<keyword evidence="3" id="KW-1185">Reference proteome</keyword>
<evidence type="ECO:0000313" key="2">
    <source>
        <dbReference type="EMBL" id="ACL40965.1"/>
    </source>
</evidence>
<feature type="transmembrane region" description="Helical" evidence="1">
    <location>
        <begin position="87"/>
        <end position="107"/>
    </location>
</feature>
<name>B8HEM0_PSECP</name>
<keyword evidence="1" id="KW-0472">Membrane</keyword>
<evidence type="ECO:0000313" key="3">
    <source>
        <dbReference type="Proteomes" id="UP000002505"/>
    </source>
</evidence>
<keyword evidence="1" id="KW-1133">Transmembrane helix</keyword>
<dbReference type="AlphaFoldDB" id="B8HEM0"/>
<organism evidence="2 3">
    <name type="scientific">Pseudarthrobacter chlorophenolicus (strain ATCC 700700 / DSM 12829 / CIP 107037 / JCM 12360 / KCTC 9906 / NCIMB 13794 / A6)</name>
    <name type="common">Arthrobacter chlorophenolicus</name>
    <dbReference type="NCBI Taxonomy" id="452863"/>
    <lineage>
        <taxon>Bacteria</taxon>
        <taxon>Bacillati</taxon>
        <taxon>Actinomycetota</taxon>
        <taxon>Actinomycetes</taxon>
        <taxon>Micrococcales</taxon>
        <taxon>Micrococcaceae</taxon>
        <taxon>Pseudarthrobacter</taxon>
    </lineage>
</organism>
<reference evidence="2" key="1">
    <citation type="submission" date="2009-01" db="EMBL/GenBank/DDBJ databases">
        <title>Complete sequence of chromosome of Arthrobacter chlorophenolicus A6.</title>
        <authorList>
            <consortium name="US DOE Joint Genome Institute"/>
            <person name="Lucas S."/>
            <person name="Copeland A."/>
            <person name="Lapidus A."/>
            <person name="Glavina del Rio T."/>
            <person name="Tice H."/>
            <person name="Bruce D."/>
            <person name="Goodwin L."/>
            <person name="Pitluck S."/>
            <person name="Goltsman E."/>
            <person name="Clum A."/>
            <person name="Larimer F."/>
            <person name="Land M."/>
            <person name="Hauser L."/>
            <person name="Kyrpides N."/>
            <person name="Mikhailova N."/>
            <person name="Jansson J."/>
            <person name="Richardson P."/>
        </authorList>
    </citation>
    <scope>NUCLEOTIDE SEQUENCE [LARGE SCALE GENOMIC DNA]</scope>
    <source>
        <strain evidence="2">A6</strain>
    </source>
</reference>
<evidence type="ECO:0000256" key="1">
    <source>
        <dbReference type="SAM" id="Phobius"/>
    </source>
</evidence>
<feature type="transmembrane region" description="Helical" evidence="1">
    <location>
        <begin position="56"/>
        <end position="75"/>
    </location>
</feature>
<accession>B8HEM0</accession>
<keyword evidence="1" id="KW-0812">Transmembrane</keyword>
<dbReference type="Proteomes" id="UP000002505">
    <property type="component" value="Chromosome"/>
</dbReference>